<feature type="signal peptide" evidence="2">
    <location>
        <begin position="1"/>
        <end position="23"/>
    </location>
</feature>
<sequence length="193" mass="21222">MRAFSNALVCVFVFFLQVAAVESVSDASQVCSTGETAKLYYPRSVHERRKDYRESRALVNNTIFAVIRKGSSNGTCADDLVQFCQLKTDFNIWNSTHLILMIKHTTFNDSGEYAVEHVFGGLTNHEKTIKFLKIEEKRATPIDPSQEFSPNSNPGNSPEPSSTSSRPPATSGAISFSAGVKLLVILCVLLIKG</sequence>
<dbReference type="EMBL" id="MU826838">
    <property type="protein sequence ID" value="KAJ7372072.1"/>
    <property type="molecule type" value="Genomic_DNA"/>
</dbReference>
<evidence type="ECO:0000313" key="3">
    <source>
        <dbReference type="EMBL" id="KAJ7372072.1"/>
    </source>
</evidence>
<dbReference type="OrthoDB" id="6009846at2759"/>
<feature type="compositionally biased region" description="Low complexity" evidence="1">
    <location>
        <begin position="149"/>
        <end position="170"/>
    </location>
</feature>
<name>A0A9X0CQ94_9CNID</name>
<gene>
    <name evidence="3" type="ORF">OS493_020496</name>
</gene>
<organism evidence="3 4">
    <name type="scientific">Desmophyllum pertusum</name>
    <dbReference type="NCBI Taxonomy" id="174260"/>
    <lineage>
        <taxon>Eukaryota</taxon>
        <taxon>Metazoa</taxon>
        <taxon>Cnidaria</taxon>
        <taxon>Anthozoa</taxon>
        <taxon>Hexacorallia</taxon>
        <taxon>Scleractinia</taxon>
        <taxon>Caryophylliina</taxon>
        <taxon>Caryophylliidae</taxon>
        <taxon>Desmophyllum</taxon>
    </lineage>
</organism>
<comment type="caution">
    <text evidence="3">The sequence shown here is derived from an EMBL/GenBank/DDBJ whole genome shotgun (WGS) entry which is preliminary data.</text>
</comment>
<feature type="region of interest" description="Disordered" evidence="1">
    <location>
        <begin position="142"/>
        <end position="170"/>
    </location>
</feature>
<dbReference type="AlphaFoldDB" id="A0A9X0CQ94"/>
<accession>A0A9X0CQ94</accession>
<dbReference type="Proteomes" id="UP001163046">
    <property type="component" value="Unassembled WGS sequence"/>
</dbReference>
<proteinExistence type="predicted"/>
<reference evidence="3" key="1">
    <citation type="submission" date="2023-01" db="EMBL/GenBank/DDBJ databases">
        <title>Genome assembly of the deep-sea coral Lophelia pertusa.</title>
        <authorList>
            <person name="Herrera S."/>
            <person name="Cordes E."/>
        </authorList>
    </citation>
    <scope>NUCLEOTIDE SEQUENCE</scope>
    <source>
        <strain evidence="3">USNM1676648</strain>
        <tissue evidence="3">Polyp</tissue>
    </source>
</reference>
<evidence type="ECO:0000256" key="2">
    <source>
        <dbReference type="SAM" id="SignalP"/>
    </source>
</evidence>
<evidence type="ECO:0000313" key="4">
    <source>
        <dbReference type="Proteomes" id="UP001163046"/>
    </source>
</evidence>
<protein>
    <submittedName>
        <fullName evidence="3">Uncharacterized protein</fullName>
    </submittedName>
</protein>
<keyword evidence="2" id="KW-0732">Signal</keyword>
<evidence type="ECO:0000256" key="1">
    <source>
        <dbReference type="SAM" id="MobiDB-lite"/>
    </source>
</evidence>
<feature type="chain" id="PRO_5040889033" evidence="2">
    <location>
        <begin position="24"/>
        <end position="193"/>
    </location>
</feature>
<keyword evidence="4" id="KW-1185">Reference proteome</keyword>